<keyword evidence="2" id="KW-1185">Reference proteome</keyword>
<dbReference type="RefSeq" id="WP_145188239.1">
    <property type="nucleotide sequence ID" value="NZ_CP036266.1"/>
</dbReference>
<dbReference type="OrthoDB" id="281864at2"/>
<dbReference type="Proteomes" id="UP000320421">
    <property type="component" value="Chromosome"/>
</dbReference>
<evidence type="ECO:0000313" key="1">
    <source>
        <dbReference type="EMBL" id="QDT22422.1"/>
    </source>
</evidence>
<proteinExistence type="predicted"/>
<reference evidence="1 2" key="1">
    <citation type="submission" date="2019-02" db="EMBL/GenBank/DDBJ databases">
        <title>Deep-cultivation of Planctomycetes and their phenomic and genomic characterization uncovers novel biology.</title>
        <authorList>
            <person name="Wiegand S."/>
            <person name="Jogler M."/>
            <person name="Boedeker C."/>
            <person name="Pinto D."/>
            <person name="Vollmers J."/>
            <person name="Rivas-Marin E."/>
            <person name="Kohn T."/>
            <person name="Peeters S.H."/>
            <person name="Heuer A."/>
            <person name="Rast P."/>
            <person name="Oberbeckmann S."/>
            <person name="Bunk B."/>
            <person name="Jeske O."/>
            <person name="Meyerdierks A."/>
            <person name="Storesund J.E."/>
            <person name="Kallscheuer N."/>
            <person name="Luecker S."/>
            <person name="Lage O.M."/>
            <person name="Pohl T."/>
            <person name="Merkel B.J."/>
            <person name="Hornburger P."/>
            <person name="Mueller R.-W."/>
            <person name="Bruemmer F."/>
            <person name="Labrenz M."/>
            <person name="Spormann A.M."/>
            <person name="Op den Camp H."/>
            <person name="Overmann J."/>
            <person name="Amann R."/>
            <person name="Jetten M.S.M."/>
            <person name="Mascher T."/>
            <person name="Medema M.H."/>
            <person name="Devos D.P."/>
            <person name="Kaster A.-K."/>
            <person name="Ovreas L."/>
            <person name="Rohde M."/>
            <person name="Galperin M.Y."/>
            <person name="Jogler C."/>
        </authorList>
    </citation>
    <scope>NUCLEOTIDE SEQUENCE [LARGE SCALE GENOMIC DNA]</scope>
    <source>
        <strain evidence="1 2">HG66A1</strain>
    </source>
</reference>
<organism evidence="1 2">
    <name type="scientific">Gimesia chilikensis</name>
    <dbReference type="NCBI Taxonomy" id="2605989"/>
    <lineage>
        <taxon>Bacteria</taxon>
        <taxon>Pseudomonadati</taxon>
        <taxon>Planctomycetota</taxon>
        <taxon>Planctomycetia</taxon>
        <taxon>Planctomycetales</taxon>
        <taxon>Planctomycetaceae</taxon>
        <taxon>Gimesia</taxon>
    </lineage>
</organism>
<dbReference type="EMBL" id="CP036266">
    <property type="protein sequence ID" value="QDT22422.1"/>
    <property type="molecule type" value="Genomic_DNA"/>
</dbReference>
<gene>
    <name evidence="1" type="ORF">HG66A1_42300</name>
</gene>
<dbReference type="AlphaFoldDB" id="A0A517PSS2"/>
<evidence type="ECO:0000313" key="2">
    <source>
        <dbReference type="Proteomes" id="UP000320421"/>
    </source>
</evidence>
<sequence>MSQDSKIQEKYHTAWDELKRRYPDRLCLDKDVIYALPVDFIHALNKHLPGLWSKQELQFEYDLNEIAGMGLFLKQPFWYPLLKEYFPPSNDGTRHFQAEHTRISHDLRLTIEDCMRSNGSSELMIKNYFKEEEKYKLQAQERQIGYAGWLVTDPGFQLSNTVFLGEWWGMIQQRGEFPSVPPMKMLRDATPLPKSQRPFYAGYTQFYYDWSLERLATPHLPVPMHSNPVGVSQYSEEVDGAAGLTLFIPWYLLADQDLKLHDIANHHLMYGHKKHLQGWFGNDNRGEDKPGWGYNRFSTMLKMFVFLECGLFARYRERLNRKVRNIDEAFTEFLEGIELDPLELDKKFQSTRKTRQELQRRLKKCREAMGT</sequence>
<protein>
    <submittedName>
        <fullName evidence="1">Uncharacterized protein</fullName>
    </submittedName>
</protein>
<accession>A0A517PSS2</accession>
<name>A0A517PSS2_9PLAN</name>